<dbReference type="EMBL" id="GILB01005229">
    <property type="protein sequence ID" value="NUU85562.1"/>
    <property type="molecule type" value="Transcribed_RNA"/>
</dbReference>
<reference evidence="2" key="1">
    <citation type="submission" date="2020-03" db="EMBL/GenBank/DDBJ databases">
        <authorList>
            <person name="Zhang R."/>
        </authorList>
    </citation>
    <scope>NUCLEOTIDE SEQUENCE</scope>
</reference>
<sequence length="105" mass="12159">MALTRRLITFSSWRKQETTRERRRRQGLPLIPYTSSSRNPFQRRSLLIERSTNPPTRRRNGGEKLCYSLSGSGSTVITRMIILVTEMFISQGRELSELPSQGLFI</sequence>
<feature type="compositionally biased region" description="Polar residues" evidence="1">
    <location>
        <begin position="33"/>
        <end position="42"/>
    </location>
</feature>
<feature type="region of interest" description="Disordered" evidence="1">
    <location>
        <begin position="16"/>
        <end position="44"/>
    </location>
</feature>
<proteinExistence type="predicted"/>
<accession>A0A6M2EJT6</accession>
<organism evidence="2">
    <name type="scientific">Populus davidiana</name>
    <dbReference type="NCBI Taxonomy" id="266767"/>
    <lineage>
        <taxon>Eukaryota</taxon>
        <taxon>Viridiplantae</taxon>
        <taxon>Streptophyta</taxon>
        <taxon>Embryophyta</taxon>
        <taxon>Tracheophyta</taxon>
        <taxon>Spermatophyta</taxon>
        <taxon>Magnoliopsida</taxon>
        <taxon>eudicotyledons</taxon>
        <taxon>Gunneridae</taxon>
        <taxon>Pentapetalae</taxon>
        <taxon>rosids</taxon>
        <taxon>fabids</taxon>
        <taxon>Malpighiales</taxon>
        <taxon>Salicaceae</taxon>
        <taxon>Saliceae</taxon>
        <taxon>Populus</taxon>
    </lineage>
</organism>
<evidence type="ECO:0000313" key="2">
    <source>
        <dbReference type="EMBL" id="NUU85562.1"/>
    </source>
</evidence>
<name>A0A6M2EJT6_9ROSI</name>
<dbReference type="AlphaFoldDB" id="A0A6M2EJT6"/>
<evidence type="ECO:0000256" key="1">
    <source>
        <dbReference type="SAM" id="MobiDB-lite"/>
    </source>
</evidence>
<protein>
    <submittedName>
        <fullName evidence="2">Uncharacterized protein</fullName>
    </submittedName>
</protein>